<accession>A0ABR9ZGL9</accession>
<dbReference type="Pfam" id="PF09594">
    <property type="entry name" value="GT87"/>
    <property type="match status" value="1"/>
</dbReference>
<feature type="transmembrane region" description="Helical" evidence="8">
    <location>
        <begin position="344"/>
        <end position="364"/>
    </location>
</feature>
<proteinExistence type="inferred from homology"/>
<feature type="transmembrane region" description="Helical" evidence="8">
    <location>
        <begin position="174"/>
        <end position="195"/>
    </location>
</feature>
<keyword evidence="6 8" id="KW-0472">Membrane</keyword>
<gene>
    <name evidence="9" type="ORF">IRY30_00395</name>
</gene>
<feature type="transmembrane region" description="Helical" evidence="8">
    <location>
        <begin position="97"/>
        <end position="115"/>
    </location>
</feature>
<feature type="transmembrane region" description="Helical" evidence="8">
    <location>
        <begin position="14"/>
        <end position="32"/>
    </location>
</feature>
<dbReference type="InterPro" id="IPR018584">
    <property type="entry name" value="GT87"/>
</dbReference>
<dbReference type="EMBL" id="JADKMY010000001">
    <property type="protein sequence ID" value="MBF4552545.1"/>
    <property type="molecule type" value="Genomic_DNA"/>
</dbReference>
<dbReference type="RefSeq" id="WP_194555453.1">
    <property type="nucleotide sequence ID" value="NZ_JADKMY010000001.1"/>
</dbReference>
<sequence length="412" mass="46052">MNQLFLRLPAESRAFRWVTAIAFLAAVLWSLFDTNGIRYRLDTDVYRIGAQRLLDGLDLYSGSFHIKWEIFLPFTYPPIAALAFTPLTLFTAHGAGLVFGIVTTGVLLSICWIMLQKVAKLPAQSAGWFSLLFTALLLGFGPVISTTTYGQVNLVLLLLILLDFTVVPRKYRGILTGLATAFKLTPAVFGLWLLLRKDWWSIVRMGASTLFFTGLGFLILPQASMDYWFGTLQKTDRIGGLEYASNQSINGELWRLGLRTADTGSLWWVILVVVVFVATVALMLRLFKRDLPVLALGVNALFGLLASPVSWDHHYVWIVVLLLALLACLLNPPAAGWTPAQWKTIAALMVAGILCFASSPRYLAPSGEHMEKDWNFFWHVLGNTYLWWSLAAFAALWYLTSARHDRARSIAV</sequence>
<feature type="transmembrane region" description="Helical" evidence="8">
    <location>
        <begin position="315"/>
        <end position="332"/>
    </location>
</feature>
<feature type="transmembrane region" description="Helical" evidence="8">
    <location>
        <begin position="202"/>
        <end position="220"/>
    </location>
</feature>
<evidence type="ECO:0000256" key="8">
    <source>
        <dbReference type="SAM" id="Phobius"/>
    </source>
</evidence>
<evidence type="ECO:0000256" key="3">
    <source>
        <dbReference type="ARBA" id="ARBA00022679"/>
    </source>
</evidence>
<evidence type="ECO:0000256" key="7">
    <source>
        <dbReference type="ARBA" id="ARBA00024033"/>
    </source>
</evidence>
<feature type="transmembrane region" description="Helical" evidence="8">
    <location>
        <begin position="70"/>
        <end position="90"/>
    </location>
</feature>
<feature type="transmembrane region" description="Helical" evidence="8">
    <location>
        <begin position="127"/>
        <end position="145"/>
    </location>
</feature>
<feature type="transmembrane region" description="Helical" evidence="8">
    <location>
        <begin position="376"/>
        <end position="399"/>
    </location>
</feature>
<comment type="subcellular location">
    <subcellularLocation>
        <location evidence="1">Cell membrane</location>
        <topology evidence="1">Multi-pass membrane protein</topology>
    </subcellularLocation>
</comment>
<reference evidence="9 10" key="1">
    <citation type="submission" date="2020-10" db="EMBL/GenBank/DDBJ databases">
        <title>Novel species in genus Corynebacterium.</title>
        <authorList>
            <person name="Zhang G."/>
        </authorList>
    </citation>
    <scope>NUCLEOTIDE SEQUENCE [LARGE SCALE GENOMIC DNA]</scope>
    <source>
        <strain evidence="9 10">DSM 45110</strain>
    </source>
</reference>
<dbReference type="Proteomes" id="UP000635902">
    <property type="component" value="Unassembled WGS sequence"/>
</dbReference>
<name>A0ABR9ZGL9_9CORY</name>
<feature type="transmembrane region" description="Helical" evidence="8">
    <location>
        <begin position="265"/>
        <end position="284"/>
    </location>
</feature>
<evidence type="ECO:0000313" key="10">
    <source>
        <dbReference type="Proteomes" id="UP000635902"/>
    </source>
</evidence>
<evidence type="ECO:0000256" key="6">
    <source>
        <dbReference type="ARBA" id="ARBA00023136"/>
    </source>
</evidence>
<evidence type="ECO:0000256" key="4">
    <source>
        <dbReference type="ARBA" id="ARBA00022692"/>
    </source>
</evidence>
<comment type="caution">
    <text evidence="9">The sequence shown here is derived from an EMBL/GenBank/DDBJ whole genome shotgun (WGS) entry which is preliminary data.</text>
</comment>
<comment type="similarity">
    <text evidence="7">Belongs to the glycosyltransferase 87 family.</text>
</comment>
<evidence type="ECO:0000313" key="9">
    <source>
        <dbReference type="EMBL" id="MBF4552545.1"/>
    </source>
</evidence>
<keyword evidence="10" id="KW-1185">Reference proteome</keyword>
<keyword evidence="2" id="KW-1003">Cell membrane</keyword>
<protein>
    <submittedName>
        <fullName evidence="9">DUF2029 domain-containing protein</fullName>
    </submittedName>
</protein>
<keyword evidence="4 8" id="KW-0812">Transmembrane</keyword>
<organism evidence="9 10">
    <name type="scientific">Corynebacterium suicordis DSM 45110</name>
    <dbReference type="NCBI Taxonomy" id="1121369"/>
    <lineage>
        <taxon>Bacteria</taxon>
        <taxon>Bacillati</taxon>
        <taxon>Actinomycetota</taxon>
        <taxon>Actinomycetes</taxon>
        <taxon>Mycobacteriales</taxon>
        <taxon>Corynebacteriaceae</taxon>
        <taxon>Corynebacterium</taxon>
    </lineage>
</organism>
<feature type="transmembrane region" description="Helical" evidence="8">
    <location>
        <begin position="291"/>
        <end position="309"/>
    </location>
</feature>
<keyword evidence="3" id="KW-0808">Transferase</keyword>
<keyword evidence="5 8" id="KW-1133">Transmembrane helix</keyword>
<evidence type="ECO:0000256" key="5">
    <source>
        <dbReference type="ARBA" id="ARBA00022989"/>
    </source>
</evidence>
<evidence type="ECO:0000256" key="2">
    <source>
        <dbReference type="ARBA" id="ARBA00022475"/>
    </source>
</evidence>
<evidence type="ECO:0000256" key="1">
    <source>
        <dbReference type="ARBA" id="ARBA00004651"/>
    </source>
</evidence>